<proteinExistence type="predicted"/>
<comment type="caution">
    <text evidence="2">The sequence shown here is derived from an EMBL/GenBank/DDBJ whole genome shotgun (WGS) entry which is preliminary data.</text>
</comment>
<protein>
    <submittedName>
        <fullName evidence="2">Uncharacterized protein</fullName>
    </submittedName>
</protein>
<dbReference type="EMBL" id="DSTU01000007">
    <property type="protein sequence ID" value="HFJ54174.1"/>
    <property type="molecule type" value="Genomic_DNA"/>
</dbReference>
<organism evidence="2">
    <name type="scientific">candidate division WOR-3 bacterium</name>
    <dbReference type="NCBI Taxonomy" id="2052148"/>
    <lineage>
        <taxon>Bacteria</taxon>
        <taxon>Bacteria division WOR-3</taxon>
    </lineage>
</organism>
<accession>A0A7C1NPD9</accession>
<gene>
    <name evidence="2" type="ORF">ENP94_04005</name>
    <name evidence="3" type="ORF">ENS16_05740</name>
</gene>
<dbReference type="AlphaFoldDB" id="A0A7C1NPD9"/>
<evidence type="ECO:0000313" key="2">
    <source>
        <dbReference type="EMBL" id="HEA87156.1"/>
    </source>
</evidence>
<evidence type="ECO:0000313" key="3">
    <source>
        <dbReference type="EMBL" id="HFJ54174.1"/>
    </source>
</evidence>
<reference evidence="2" key="1">
    <citation type="journal article" date="2020" name="mSystems">
        <title>Genome- and Community-Level Interaction Insights into Carbon Utilization and Element Cycling Functions of Hydrothermarchaeota in Hydrothermal Sediment.</title>
        <authorList>
            <person name="Zhou Z."/>
            <person name="Liu Y."/>
            <person name="Xu W."/>
            <person name="Pan J."/>
            <person name="Luo Z.H."/>
            <person name="Li M."/>
        </authorList>
    </citation>
    <scope>NUCLEOTIDE SEQUENCE [LARGE SCALE GENOMIC DNA]</scope>
    <source>
        <strain evidence="2">SpSt-265</strain>
        <strain evidence="3">SpSt-465</strain>
    </source>
</reference>
<evidence type="ECO:0000256" key="1">
    <source>
        <dbReference type="SAM" id="Coils"/>
    </source>
</evidence>
<sequence>MKGFFLVLVLLGGVLLGYLIFNFAQARRRQVDVLPDFEAGTDSIQAYLGRIEELERRAKGVRSRIATAPINERVIRQRELAVLEDKIRELRLAVEQWRQARTKTTANDLYRKCIMLYGSASGVCELLLSDTLPAAGTVK</sequence>
<keyword evidence="1" id="KW-0175">Coiled coil</keyword>
<feature type="coiled-coil region" evidence="1">
    <location>
        <begin position="44"/>
        <end position="100"/>
    </location>
</feature>
<dbReference type="EMBL" id="DSLG01000004">
    <property type="protein sequence ID" value="HEA87156.1"/>
    <property type="molecule type" value="Genomic_DNA"/>
</dbReference>
<name>A0A7C1NPD9_UNCW3</name>